<comment type="caution">
    <text evidence="4">The sequence shown here is derived from an EMBL/GenBank/DDBJ whole genome shotgun (WGS) entry which is preliminary data.</text>
</comment>
<proteinExistence type="inferred from homology"/>
<dbReference type="InterPro" id="IPR050179">
    <property type="entry name" value="Trans_hexapeptide_repeat"/>
</dbReference>
<dbReference type="Gene3D" id="2.160.10.10">
    <property type="entry name" value="Hexapeptide repeat proteins"/>
    <property type="match status" value="1"/>
</dbReference>
<dbReference type="SUPFAM" id="SSF51161">
    <property type="entry name" value="Trimeric LpxA-like enzymes"/>
    <property type="match status" value="1"/>
</dbReference>
<comment type="similarity">
    <text evidence="1">Belongs to the transferase hexapeptide repeat family.</text>
</comment>
<dbReference type="RefSeq" id="WP_151046100.1">
    <property type="nucleotide sequence ID" value="NZ_VZOT01000023.1"/>
</dbReference>
<dbReference type="PANTHER" id="PTHR43300">
    <property type="entry name" value="ACETYLTRANSFERASE"/>
    <property type="match status" value="1"/>
</dbReference>
<dbReference type="InterPro" id="IPR018357">
    <property type="entry name" value="Hexapep_transf_CS"/>
</dbReference>
<dbReference type="EMBL" id="VZOT01000023">
    <property type="protein sequence ID" value="KAB0583791.1"/>
    <property type="molecule type" value="Genomic_DNA"/>
</dbReference>
<keyword evidence="2 4" id="KW-0808">Transferase</keyword>
<evidence type="ECO:0000256" key="1">
    <source>
        <dbReference type="ARBA" id="ARBA00007274"/>
    </source>
</evidence>
<evidence type="ECO:0000256" key="2">
    <source>
        <dbReference type="ARBA" id="ARBA00022679"/>
    </source>
</evidence>
<dbReference type="PANTHER" id="PTHR43300:SF11">
    <property type="entry name" value="ACETYLTRANSFERASE RV3034C-RELATED"/>
    <property type="match status" value="1"/>
</dbReference>
<sequence length="242" mass="27302">MIVLKFEEVKEIFADYNIFLTNSGAGRINDKKEVFFPDVFRIEEGCAFLSGDRFASLGFMSYSWSSLVDYVTVGRYCSIAGGLKFSGVRHPIEAVTTSPFVYDKNFSMVASGIEKFDCSFPAIFNKQPRREIVINNDVWIGSNVWLARGINIGTGAVIAAESVVTKDVEPYAIYGGNPAKLIRYRFDEEVIEGLLESKWWDMHPSIISALNMRNPITFIEDLKRVNSEKIFTPRSFGNQDIV</sequence>
<dbReference type="InterPro" id="IPR011004">
    <property type="entry name" value="Trimer_LpxA-like_sf"/>
</dbReference>
<dbReference type="GO" id="GO:0016740">
    <property type="term" value="F:transferase activity"/>
    <property type="evidence" value="ECO:0007669"/>
    <property type="project" value="UniProtKB-KW"/>
</dbReference>
<dbReference type="AlphaFoldDB" id="A0A6A1QYU4"/>
<evidence type="ECO:0000256" key="3">
    <source>
        <dbReference type="ARBA" id="ARBA00022737"/>
    </source>
</evidence>
<organism evidence="4">
    <name type="scientific">Comamonas kerstersii</name>
    <dbReference type="NCBI Taxonomy" id="225992"/>
    <lineage>
        <taxon>Bacteria</taxon>
        <taxon>Pseudomonadati</taxon>
        <taxon>Pseudomonadota</taxon>
        <taxon>Betaproteobacteria</taxon>
        <taxon>Burkholderiales</taxon>
        <taxon>Comamonadaceae</taxon>
        <taxon>Comamonas</taxon>
    </lineage>
</organism>
<protein>
    <submittedName>
        <fullName evidence="4">CatB-related O-acetyltransferase</fullName>
    </submittedName>
</protein>
<keyword evidence="3" id="KW-0677">Repeat</keyword>
<dbReference type="PROSITE" id="PS00101">
    <property type="entry name" value="HEXAPEP_TRANSFERASES"/>
    <property type="match status" value="1"/>
</dbReference>
<accession>A0A6A1QYU4</accession>
<evidence type="ECO:0000313" key="4">
    <source>
        <dbReference type="EMBL" id="KAB0583791.1"/>
    </source>
</evidence>
<gene>
    <name evidence="4" type="ORF">F7P80_16230</name>
</gene>
<name>A0A6A1QYU4_9BURK</name>
<reference evidence="4" key="1">
    <citation type="submission" date="2019-09" db="EMBL/GenBank/DDBJ databases">
        <title>Draft genome sequences of 48 bacterial type strains from the CCUG.</title>
        <authorList>
            <person name="Tunovic T."/>
            <person name="Pineiro-Iglesias B."/>
            <person name="Unosson C."/>
            <person name="Inganas E."/>
            <person name="Ohlen M."/>
            <person name="Cardew S."/>
            <person name="Jensie-Markopoulos S."/>
            <person name="Salva-Serra F."/>
            <person name="Jaen-Luchoro D."/>
            <person name="Karlsson R."/>
            <person name="Svensson-Stadler L."/>
            <person name="Chun J."/>
            <person name="Moore E."/>
        </authorList>
    </citation>
    <scope>NUCLEOTIDE SEQUENCE</scope>
    <source>
        <strain evidence="4">CCUG 15333</strain>
    </source>
</reference>
<dbReference type="CDD" id="cd03349">
    <property type="entry name" value="LbH_XAT"/>
    <property type="match status" value="1"/>
</dbReference>